<dbReference type="Pfam" id="PF07969">
    <property type="entry name" value="Amidohydro_3"/>
    <property type="match status" value="1"/>
</dbReference>
<dbReference type="InterPro" id="IPR013108">
    <property type="entry name" value="Amidohydro_3"/>
</dbReference>
<dbReference type="PANTHER" id="PTHR22642">
    <property type="entry name" value="IMIDAZOLONEPROPIONASE"/>
    <property type="match status" value="1"/>
</dbReference>
<dbReference type="Gene3D" id="3.20.20.140">
    <property type="entry name" value="Metal-dependent hydrolases"/>
    <property type="match status" value="1"/>
</dbReference>
<dbReference type="SUPFAM" id="SSF51556">
    <property type="entry name" value="Metallo-dependent hydrolases"/>
    <property type="match status" value="1"/>
</dbReference>
<evidence type="ECO:0000313" key="2">
    <source>
        <dbReference type="EMBL" id="QIA06509.1"/>
    </source>
</evidence>
<dbReference type="EMBL" id="CP048409">
    <property type="protein sequence ID" value="QIA06509.1"/>
    <property type="molecule type" value="Genomic_DNA"/>
</dbReference>
<dbReference type="AlphaFoldDB" id="A0A6C0R8K6"/>
<dbReference type="InterPro" id="IPR033932">
    <property type="entry name" value="YtcJ-like"/>
</dbReference>
<dbReference type="CDD" id="cd01300">
    <property type="entry name" value="YtcJ_like"/>
    <property type="match status" value="1"/>
</dbReference>
<dbReference type="Gene3D" id="2.30.40.10">
    <property type="entry name" value="Urease, subunit C, domain 1"/>
    <property type="match status" value="1"/>
</dbReference>
<keyword evidence="3" id="KW-1185">Reference proteome</keyword>
<dbReference type="PANTHER" id="PTHR22642:SF2">
    <property type="entry name" value="PROTEIN LONG AFTER FAR-RED 3"/>
    <property type="match status" value="1"/>
</dbReference>
<feature type="domain" description="Amidohydrolase 3" evidence="1">
    <location>
        <begin position="69"/>
        <end position="539"/>
    </location>
</feature>
<dbReference type="GO" id="GO:0016810">
    <property type="term" value="F:hydrolase activity, acting on carbon-nitrogen (but not peptide) bonds"/>
    <property type="evidence" value="ECO:0007669"/>
    <property type="project" value="InterPro"/>
</dbReference>
<evidence type="ECO:0000259" key="1">
    <source>
        <dbReference type="Pfam" id="PF07969"/>
    </source>
</evidence>
<evidence type="ECO:0000313" key="3">
    <source>
        <dbReference type="Proteomes" id="UP000474630"/>
    </source>
</evidence>
<dbReference type="InterPro" id="IPR032466">
    <property type="entry name" value="Metal_Hydrolase"/>
</dbReference>
<reference evidence="2 3" key="1">
    <citation type="submission" date="2020-02" db="EMBL/GenBank/DDBJ databases">
        <title>Genome sequencing for Draconibacterium sp. strain M1.</title>
        <authorList>
            <person name="Park S.-J."/>
        </authorList>
    </citation>
    <scope>NUCLEOTIDE SEQUENCE [LARGE SCALE GENOMIC DNA]</scope>
    <source>
        <strain evidence="2 3">M1</strain>
    </source>
</reference>
<protein>
    <submittedName>
        <fullName evidence="2">Amidohydrolase</fullName>
    </submittedName>
</protein>
<accession>A0A6C0R8K6</accession>
<gene>
    <name evidence="2" type="ORF">G0Q07_01640</name>
</gene>
<keyword evidence="2" id="KW-0378">Hydrolase</keyword>
<organism evidence="2 3">
    <name type="scientific">Draconibacterium halophilum</name>
    <dbReference type="NCBI Taxonomy" id="2706887"/>
    <lineage>
        <taxon>Bacteria</taxon>
        <taxon>Pseudomonadati</taxon>
        <taxon>Bacteroidota</taxon>
        <taxon>Bacteroidia</taxon>
        <taxon>Marinilabiliales</taxon>
        <taxon>Prolixibacteraceae</taxon>
        <taxon>Draconibacterium</taxon>
    </lineage>
</organism>
<dbReference type="RefSeq" id="WP_163344441.1">
    <property type="nucleotide sequence ID" value="NZ_CP048409.1"/>
</dbReference>
<dbReference type="InterPro" id="IPR011059">
    <property type="entry name" value="Metal-dep_hydrolase_composite"/>
</dbReference>
<dbReference type="Gene3D" id="3.10.310.70">
    <property type="match status" value="1"/>
</dbReference>
<name>A0A6C0R8K6_9BACT</name>
<dbReference type="PROSITE" id="PS51257">
    <property type="entry name" value="PROKAR_LIPOPROTEIN"/>
    <property type="match status" value="1"/>
</dbReference>
<proteinExistence type="predicted"/>
<dbReference type="KEGG" id="drc:G0Q07_01640"/>
<dbReference type="Proteomes" id="UP000474630">
    <property type="component" value="Chromosome"/>
</dbReference>
<sequence length="542" mass="60747">MRLFKALILLFVMASCTQKEKVDLIVSRGSVYTVDEEFTTAESFAVKDGKILAVGTAQEILDKYESDNIVDANGQFVYPGFNDAHCHFNGYAINLMQYADLRGTESPDEIYTLLMAHHDKFGGDWILGRSWDQNDWEVKDFPDKTKLDELFPDIPVYLVRVDGHAGWCNTKALELAGIKADTKVQGGEVLLKNGEPTGILIDNAMGFVGKLIPEITAEQQEKGLLEAQKNCFAAGLTSVTDCGLDKATILLMDEMQKDGNLKMRVNAMLNPTQENFDFFVKKGEAWKTDRLLVNTIKIYADGALGSRGALLMGDYSDDKGNSGLQIETQDYYDMICRLAYDNNFVVATHAIGNGANRLMLDTYGKLLKEKNDRRWRIEHSQIINPDDFEKFAAFSIVPSIQPTHCTSDMPWAEDRVGAERIKGAYAYQTLLNQNGWLPAGTDFPVEDIYPLYTFYSAVFRTDHSGWPEGGWHKYEGLTREQTLRSMTSWAAKSSFEEDQKGALKPGMWADFVILDTDLMKATPEEVLNTKILSTWSAGGKVF</sequence>
<dbReference type="SUPFAM" id="SSF51338">
    <property type="entry name" value="Composite domain of metallo-dependent hydrolases"/>
    <property type="match status" value="1"/>
</dbReference>